<dbReference type="Pfam" id="PF13930">
    <property type="entry name" value="Endonuclea_NS_2"/>
    <property type="match status" value="1"/>
</dbReference>
<accession>A0A4S8PMA6</accession>
<dbReference type="RefSeq" id="WP_136529402.1">
    <property type="nucleotide sequence ID" value="NZ_STGX01000005.1"/>
</dbReference>
<dbReference type="InterPro" id="IPR044929">
    <property type="entry name" value="DNA/RNA_non-sp_Endonuclease_sf"/>
</dbReference>
<dbReference type="InterPro" id="IPR044927">
    <property type="entry name" value="Endonuclea_NS_2"/>
</dbReference>
<dbReference type="Proteomes" id="UP000305792">
    <property type="component" value="Unassembled WGS sequence"/>
</dbReference>
<dbReference type="OrthoDB" id="4241542at2"/>
<evidence type="ECO:0000313" key="3">
    <source>
        <dbReference type="EMBL" id="THV29659.1"/>
    </source>
</evidence>
<dbReference type="EMBL" id="STGX01000005">
    <property type="protein sequence ID" value="THV29659.1"/>
    <property type="molecule type" value="Genomic_DNA"/>
</dbReference>
<proteinExistence type="predicted"/>
<evidence type="ECO:0000259" key="2">
    <source>
        <dbReference type="Pfam" id="PF13930"/>
    </source>
</evidence>
<protein>
    <recommendedName>
        <fullName evidence="2">Type VII secretion system protein EssD-like domain-containing protein</fullName>
    </recommendedName>
</protein>
<evidence type="ECO:0000313" key="4">
    <source>
        <dbReference type="Proteomes" id="UP000305792"/>
    </source>
</evidence>
<organism evidence="3 4">
    <name type="scientific">Glycomyces paridis</name>
    <dbReference type="NCBI Taxonomy" id="2126555"/>
    <lineage>
        <taxon>Bacteria</taxon>
        <taxon>Bacillati</taxon>
        <taxon>Actinomycetota</taxon>
        <taxon>Actinomycetes</taxon>
        <taxon>Glycomycetales</taxon>
        <taxon>Glycomycetaceae</taxon>
        <taxon>Glycomyces</taxon>
    </lineage>
</organism>
<dbReference type="AlphaFoldDB" id="A0A4S8PMA6"/>
<dbReference type="Gene3D" id="3.40.570.10">
    <property type="entry name" value="Extracellular Endonuclease, subunit A"/>
    <property type="match status" value="1"/>
</dbReference>
<feature type="compositionally biased region" description="Acidic residues" evidence="1">
    <location>
        <begin position="19"/>
        <end position="30"/>
    </location>
</feature>
<feature type="region of interest" description="Disordered" evidence="1">
    <location>
        <begin position="1"/>
        <end position="57"/>
    </location>
</feature>
<feature type="compositionally biased region" description="Basic and acidic residues" evidence="1">
    <location>
        <begin position="31"/>
        <end position="53"/>
    </location>
</feature>
<keyword evidence="4" id="KW-1185">Reference proteome</keyword>
<reference evidence="3 4" key="1">
    <citation type="journal article" date="2018" name="Int. J. Syst. Evol. Microbiol.">
        <title>Glycomyces paridis sp. nov., isolated from the medicinal plant Paris polyphylla.</title>
        <authorList>
            <person name="Fang X.M."/>
            <person name="Bai J.L."/>
            <person name="Su J."/>
            <person name="Zhao L.L."/>
            <person name="Liu H.Y."/>
            <person name="Ma B.P."/>
            <person name="Zhang Y.Q."/>
            <person name="Yu L.Y."/>
        </authorList>
    </citation>
    <scope>NUCLEOTIDE SEQUENCE [LARGE SCALE GENOMIC DNA]</scope>
    <source>
        <strain evidence="3 4">CPCC 204357</strain>
    </source>
</reference>
<name>A0A4S8PMA6_9ACTN</name>
<gene>
    <name evidence="3" type="ORF">E9998_09255</name>
</gene>
<evidence type="ECO:0000256" key="1">
    <source>
        <dbReference type="SAM" id="MobiDB-lite"/>
    </source>
</evidence>
<feature type="domain" description="Type VII secretion system protein EssD-like" evidence="2">
    <location>
        <begin position="111"/>
        <end position="191"/>
    </location>
</feature>
<comment type="caution">
    <text evidence="3">The sequence shown here is derived from an EMBL/GenBank/DDBJ whole genome shotgun (WGS) entry which is preliminary data.</text>
</comment>
<sequence length="251" mass="28107">MIELLGGLLMDNDNKPEEDPADDTLDEAEEENRITPDDPAVDTDRDNKKRCESQSRQQRYHYKPLVNGRAQGVNALICPSDLKKTGAPRDDGAKVDVYGLPTQNPVTEQTVTGQAGNEVMYEQLHILADKFHGEWSEWNLFTGTLRMNRSGMARCEKKIATQLKAGNWVQYSGELNYGPDAGIPVSITMTAYTKDGQLFNMTILNNNDLSTQCVLVTKEQTWNYIAGDQISFLARSLWVILPGQPRLKVNV</sequence>